<dbReference type="InterPro" id="IPR016035">
    <property type="entry name" value="Acyl_Trfase/lysoPLipase"/>
</dbReference>
<proteinExistence type="predicted"/>
<feature type="short sequence motif" description="DGA/G" evidence="2">
    <location>
        <begin position="286"/>
        <end position="288"/>
    </location>
</feature>
<dbReference type="EMBL" id="JACHCC010000003">
    <property type="protein sequence ID" value="MBB6499148.1"/>
    <property type="molecule type" value="Genomic_DNA"/>
</dbReference>
<evidence type="ECO:0000256" key="2">
    <source>
        <dbReference type="PROSITE-ProRule" id="PRU01161"/>
    </source>
</evidence>
<reference evidence="4 5" key="1">
    <citation type="submission" date="2020-08" db="EMBL/GenBank/DDBJ databases">
        <title>Genomic Encyclopedia of Type Strains, Phase IV (KMG-V): Genome sequencing to study the core and pangenomes of soil and plant-associated prokaryotes.</title>
        <authorList>
            <person name="Whitman W."/>
        </authorList>
    </citation>
    <scope>NUCLEOTIDE SEQUENCE [LARGE SCALE GENOMIC DNA]</scope>
    <source>
        <strain evidence="4 5">M2T3</strain>
    </source>
</reference>
<dbReference type="RefSeq" id="WP_184623891.1">
    <property type="nucleotide sequence ID" value="NZ_JACHCC010000003.1"/>
</dbReference>
<keyword evidence="1 2" id="KW-0443">Lipid metabolism</keyword>
<dbReference type="InterPro" id="IPR002641">
    <property type="entry name" value="PNPLA_dom"/>
</dbReference>
<organism evidence="4 5">
    <name type="scientific">Pedobacter cryoconitis</name>
    <dbReference type="NCBI Taxonomy" id="188932"/>
    <lineage>
        <taxon>Bacteria</taxon>
        <taxon>Pseudomonadati</taxon>
        <taxon>Bacteroidota</taxon>
        <taxon>Sphingobacteriia</taxon>
        <taxon>Sphingobacteriales</taxon>
        <taxon>Sphingobacteriaceae</taxon>
        <taxon>Pedobacter</taxon>
    </lineage>
</organism>
<comment type="caution">
    <text evidence="4">The sequence shown here is derived from an EMBL/GenBank/DDBJ whole genome shotgun (WGS) entry which is preliminary data.</text>
</comment>
<accession>A0A7X0J1K9</accession>
<name>A0A7X0J1K9_9SPHI</name>
<feature type="short sequence motif" description="GXSXG" evidence="2">
    <location>
        <begin position="74"/>
        <end position="78"/>
    </location>
</feature>
<dbReference type="GO" id="GO:0016042">
    <property type="term" value="P:lipid catabolic process"/>
    <property type="evidence" value="ECO:0007669"/>
    <property type="project" value="UniProtKB-UniRule"/>
</dbReference>
<gene>
    <name evidence="4" type="ORF">HDF25_001289</name>
</gene>
<dbReference type="SUPFAM" id="SSF52151">
    <property type="entry name" value="FabD/lysophospholipase-like"/>
    <property type="match status" value="1"/>
</dbReference>
<evidence type="ECO:0000313" key="5">
    <source>
        <dbReference type="Proteomes" id="UP000521017"/>
    </source>
</evidence>
<dbReference type="Gene3D" id="3.40.1090.10">
    <property type="entry name" value="Cytosolic phospholipase A2 catalytic domain"/>
    <property type="match status" value="1"/>
</dbReference>
<evidence type="ECO:0000313" key="4">
    <source>
        <dbReference type="EMBL" id="MBB6499148.1"/>
    </source>
</evidence>
<protein>
    <recommendedName>
        <fullName evidence="3">PNPLA domain-containing protein</fullName>
    </recommendedName>
</protein>
<dbReference type="Pfam" id="PF01734">
    <property type="entry name" value="Patatin"/>
    <property type="match status" value="1"/>
</dbReference>
<keyword evidence="2" id="KW-0442">Lipid degradation</keyword>
<dbReference type="AlphaFoldDB" id="A0A7X0J1K9"/>
<evidence type="ECO:0000256" key="1">
    <source>
        <dbReference type="ARBA" id="ARBA00023098"/>
    </source>
</evidence>
<feature type="active site" description="Proton acceptor" evidence="2">
    <location>
        <position position="286"/>
    </location>
</feature>
<keyword evidence="2" id="KW-0378">Hydrolase</keyword>
<feature type="active site" description="Nucleophile" evidence="2">
    <location>
        <position position="76"/>
    </location>
</feature>
<comment type="caution">
    <text evidence="2">Lacks conserved residue(s) required for the propagation of feature annotation.</text>
</comment>
<evidence type="ECO:0000259" key="3">
    <source>
        <dbReference type="PROSITE" id="PS51635"/>
    </source>
</evidence>
<feature type="domain" description="PNPLA" evidence="3">
    <location>
        <begin position="16"/>
        <end position="299"/>
    </location>
</feature>
<sequence>MMTPILPTPQPFEIGLTLTGTVSAGAYTAGVIDFLLEALENWEQKKTDNRNKYQDDYQKWDVPWHEVVITGLSGASGGGVNCGLILNTIGKQIDPVSEPPAGETKNDFYNIWVEMLGINELTKVDDLTGSVQLKSLLFGEAIPNIARKTFVKENFGNELYKKYISDNLKAILTVTNLRGIPYLLKTQGIGANELIYYRNADYVKFELARNNKPFYKDTNVIPYNTTDPLFQQSYNQLQAACLATCAFPAAFKTQPITQNETIYAQRENAQALAIPKGQDYAFLNGDGGICNTNPFELLHQDMLPPGVAHNPREGSNVNRCIIIVAPLDTDMVTKDTYDLKNDSIISALTSTFDAIRNEAEFTDEQIRLAIEDNVYSRFIIAPVRYDETGTQTVVPAITGTSLGNFGAFLSRDFREHDYFLGRRNAQQFLRRNFAIPLSEIVNNPIFKSLDIEHNKEKFKDFIISEQVTDKITNQTQVIESFCIIPLFGSTVAALYNPVWPKGKYNEDEIKADVNQRVGKVIDVALTEFKVNWFMTTIVKWFFKSKVIKAIMDKINSALQAGKLS</sequence>
<dbReference type="Proteomes" id="UP000521017">
    <property type="component" value="Unassembled WGS sequence"/>
</dbReference>
<dbReference type="GO" id="GO:0016787">
    <property type="term" value="F:hydrolase activity"/>
    <property type="evidence" value="ECO:0007669"/>
    <property type="project" value="UniProtKB-UniRule"/>
</dbReference>
<dbReference type="PROSITE" id="PS51635">
    <property type="entry name" value="PNPLA"/>
    <property type="match status" value="1"/>
</dbReference>